<dbReference type="GO" id="GO:0051536">
    <property type="term" value="F:iron-sulfur cluster binding"/>
    <property type="evidence" value="ECO:0007669"/>
    <property type="project" value="InterPro"/>
</dbReference>
<dbReference type="Gene3D" id="3.30.300.130">
    <property type="entry name" value="Fe-S cluster assembly (FSCA)"/>
    <property type="match status" value="1"/>
</dbReference>
<comment type="caution">
    <text evidence="2">The sequence shown here is derived from an EMBL/GenBank/DDBJ whole genome shotgun (WGS) entry which is preliminary data.</text>
</comment>
<evidence type="ECO:0000259" key="1">
    <source>
        <dbReference type="Pfam" id="PF01106"/>
    </source>
</evidence>
<dbReference type="GO" id="GO:0016226">
    <property type="term" value="P:iron-sulfur cluster assembly"/>
    <property type="evidence" value="ECO:0007669"/>
    <property type="project" value="InterPro"/>
</dbReference>
<evidence type="ECO:0000313" key="2">
    <source>
        <dbReference type="EMBL" id="OGZ07850.1"/>
    </source>
</evidence>
<protein>
    <recommendedName>
        <fullName evidence="1">NIF system FeS cluster assembly NifU C-terminal domain-containing protein</fullName>
    </recommendedName>
</protein>
<name>A0A1G2D4G2_9BACT</name>
<dbReference type="SUPFAM" id="SSF117916">
    <property type="entry name" value="Fe-S cluster assembly (FSCA) domain-like"/>
    <property type="match status" value="1"/>
</dbReference>
<dbReference type="AlphaFoldDB" id="A0A1G2D4G2"/>
<dbReference type="InterPro" id="IPR034904">
    <property type="entry name" value="FSCA_dom_sf"/>
</dbReference>
<evidence type="ECO:0000313" key="3">
    <source>
        <dbReference type="Proteomes" id="UP000177996"/>
    </source>
</evidence>
<sequence>MEQRAAVETRLEVVPSQSLEERVRDLIERIRPYVQSHGGDVSVAGLEKGVLTLKVEGTCTHCPLVNLTYNKVVKTLIGEDVPEITKVVLT</sequence>
<dbReference type="Proteomes" id="UP000177996">
    <property type="component" value="Unassembled WGS sequence"/>
</dbReference>
<dbReference type="GO" id="GO:0005506">
    <property type="term" value="F:iron ion binding"/>
    <property type="evidence" value="ECO:0007669"/>
    <property type="project" value="InterPro"/>
</dbReference>
<dbReference type="EMBL" id="MHLL01000051">
    <property type="protein sequence ID" value="OGZ07850.1"/>
    <property type="molecule type" value="Genomic_DNA"/>
</dbReference>
<dbReference type="Pfam" id="PF01106">
    <property type="entry name" value="NifU"/>
    <property type="match status" value="1"/>
</dbReference>
<accession>A0A1G2D4G2</accession>
<dbReference type="InterPro" id="IPR001075">
    <property type="entry name" value="NIF_FeS_clus_asmbl_NifU_C"/>
</dbReference>
<organism evidence="2 3">
    <name type="scientific">Candidatus Lloydbacteria bacterium RIFCSPHIGHO2_02_FULL_50_13</name>
    <dbReference type="NCBI Taxonomy" id="1798661"/>
    <lineage>
        <taxon>Bacteria</taxon>
        <taxon>Candidatus Lloydiibacteriota</taxon>
    </lineage>
</organism>
<feature type="domain" description="NIF system FeS cluster assembly NifU C-terminal" evidence="1">
    <location>
        <begin position="23"/>
        <end position="88"/>
    </location>
</feature>
<proteinExistence type="predicted"/>
<gene>
    <name evidence="2" type="ORF">A3D65_04325</name>
</gene>
<dbReference type="STRING" id="1798661.A3D65_04325"/>
<reference evidence="2 3" key="1">
    <citation type="journal article" date="2016" name="Nat. Commun.">
        <title>Thousands of microbial genomes shed light on interconnected biogeochemical processes in an aquifer system.</title>
        <authorList>
            <person name="Anantharaman K."/>
            <person name="Brown C.T."/>
            <person name="Hug L.A."/>
            <person name="Sharon I."/>
            <person name="Castelle C.J."/>
            <person name="Probst A.J."/>
            <person name="Thomas B.C."/>
            <person name="Singh A."/>
            <person name="Wilkins M.J."/>
            <person name="Karaoz U."/>
            <person name="Brodie E.L."/>
            <person name="Williams K.H."/>
            <person name="Hubbard S.S."/>
            <person name="Banfield J.F."/>
        </authorList>
    </citation>
    <scope>NUCLEOTIDE SEQUENCE [LARGE SCALE GENOMIC DNA]</scope>
</reference>
<dbReference type="PANTHER" id="PTHR11178">
    <property type="entry name" value="IRON-SULFUR CLUSTER SCAFFOLD PROTEIN NFU-RELATED"/>
    <property type="match status" value="1"/>
</dbReference>